<feature type="region of interest" description="Disordered" evidence="1">
    <location>
        <begin position="1027"/>
        <end position="1087"/>
    </location>
</feature>
<name>A0A0D0EAN8_9AGAM</name>
<sequence>MEQRLRARNLICPPLHQRYCRQQIHDKHRSDRPQGHPIQSHFRRALPTTAWTNISSCRQSHRQPPSPQVRTQVPHILHLFPLSVATAIMDDEDIGLMGHPYLQQEAGVCLPLFFLCLYLILHPARMDVNRTVLDASFRRNKKKVRPWPLPIGDQSLLVPQTPITPALIASSIVAPYSTLSRFPLVPVSAVPAGHLEMPPTAKDNPLVIGSIFASHQHHAASELLTIDADCTELLNDALTVSPDPSNISHHTPTSSSAGYQTFPETPMIFTPLWSPDYSLSFGSVPRVSNERPQNARSTTVPGPGEVAVGGSLLRTMTSVHQLARRGDKIAGEGAPVSRGHQSAVLPIQEAPSPGPDLSDGSVSAVEEVTQQVVINGSADVSCETSRPSPIKIEEATGFAKPTLPEPFRPHLLAHVSTSSSQLQAEEVLQVLVRHSASSMPSVIATSDDPSSMLFTSPPIFTASPHISPTSVPLPESADTSPLIPPASARSVTSIPPSPSNNLSPLLPPQADPPQSPVAVSQIQSPKSTLSVPPTPFEGSSFLPSVSPTSSSPNSPVDPPPPRSPSFIPVPPSPALSNQSVSLSFVAPPPYHTVVSERSLHHPSNPSSQHSLSRAPSSGPSYEHDHQPSFNSSPGRSSRNRVRARPPLPSGPRKPSGPAQPFGVFAPGIRERNNSVSSVGSSNHGPGSSSPTWYKLYSAASKPPPKFQTPPPKWRGLTMEAAQWTFTSSQLQEIVSRAIKHSAEGSSIRLLRLETLDGEVAEETHRLEMHHTDIKTQYKALVRKRWTLMGALAGHFEGVEMNDAATAIRTVEELSEVSLALDQLADELHSTIEQLAQLKSLRDVHHGSALAMALRKINSTFIRQMSEKEKLHEHIETLEAERDEAWKHAEDVAQDYDNLNDRMVESTGEPQLDDDARSTMSGRRSVRVSAVRRSSVRQSKAGLRTLSRHRSRRSSVSSLGNRGSMTFPTTEDIPPVPPLPLNQWGGIPASISTGMSSFYSPATSMSAARALAHAQQELYDMLGLNVQDTPSEASSRPRTISGPQGLSHASLNLRPMSEGGTGASMLRPRAHENRASYSATRQSTSHVG</sequence>
<dbReference type="AlphaFoldDB" id="A0A0D0EAN8"/>
<reference evidence="3" key="2">
    <citation type="submission" date="2015-01" db="EMBL/GenBank/DDBJ databases">
        <title>Evolutionary Origins and Diversification of the Mycorrhizal Mutualists.</title>
        <authorList>
            <consortium name="DOE Joint Genome Institute"/>
            <consortium name="Mycorrhizal Genomics Consortium"/>
            <person name="Kohler A."/>
            <person name="Kuo A."/>
            <person name="Nagy L.G."/>
            <person name="Floudas D."/>
            <person name="Copeland A."/>
            <person name="Barry K.W."/>
            <person name="Cichocki N."/>
            <person name="Veneault-Fourrey C."/>
            <person name="LaButti K."/>
            <person name="Lindquist E.A."/>
            <person name="Lipzen A."/>
            <person name="Lundell T."/>
            <person name="Morin E."/>
            <person name="Murat C."/>
            <person name="Riley R."/>
            <person name="Ohm R."/>
            <person name="Sun H."/>
            <person name="Tunlid A."/>
            <person name="Henrissat B."/>
            <person name="Grigoriev I.V."/>
            <person name="Hibbett D.S."/>
            <person name="Martin F."/>
        </authorList>
    </citation>
    <scope>NUCLEOTIDE SEQUENCE [LARGE SCALE GENOMIC DNA]</scope>
    <source>
        <strain evidence="3">Ve08.2h10</strain>
    </source>
</reference>
<dbReference type="InParanoid" id="A0A0D0EAN8"/>
<feature type="compositionally biased region" description="Polar residues" evidence="1">
    <location>
        <begin position="627"/>
        <end position="636"/>
    </location>
</feature>
<evidence type="ECO:0000313" key="3">
    <source>
        <dbReference type="Proteomes" id="UP000054538"/>
    </source>
</evidence>
<feature type="compositionally biased region" description="Pro residues" evidence="1">
    <location>
        <begin position="505"/>
        <end position="515"/>
    </location>
</feature>
<evidence type="ECO:0000313" key="2">
    <source>
        <dbReference type="EMBL" id="KIK96765.1"/>
    </source>
</evidence>
<feature type="compositionally biased region" description="Polar residues" evidence="1">
    <location>
        <begin position="601"/>
        <end position="619"/>
    </location>
</feature>
<feature type="compositionally biased region" description="Low complexity" evidence="1">
    <location>
        <begin position="953"/>
        <end position="963"/>
    </location>
</feature>
<feature type="compositionally biased region" description="Low complexity" evidence="1">
    <location>
        <begin position="539"/>
        <end position="554"/>
    </location>
</feature>
<dbReference type="Proteomes" id="UP000054538">
    <property type="component" value="Unassembled WGS sequence"/>
</dbReference>
<feature type="compositionally biased region" description="Polar residues" evidence="1">
    <location>
        <begin position="1074"/>
        <end position="1087"/>
    </location>
</feature>
<protein>
    <submittedName>
        <fullName evidence="2">Uncharacterized protein</fullName>
    </submittedName>
</protein>
<feature type="compositionally biased region" description="Low complexity" evidence="1">
    <location>
        <begin position="920"/>
        <end position="944"/>
    </location>
</feature>
<feature type="region of interest" description="Disordered" evidence="1">
    <location>
        <begin position="904"/>
        <end position="975"/>
    </location>
</feature>
<dbReference type="HOGENOM" id="CLU_321618_0_0_1"/>
<organism evidence="2 3">
    <name type="scientific">Paxillus rubicundulus Ve08.2h10</name>
    <dbReference type="NCBI Taxonomy" id="930991"/>
    <lineage>
        <taxon>Eukaryota</taxon>
        <taxon>Fungi</taxon>
        <taxon>Dikarya</taxon>
        <taxon>Basidiomycota</taxon>
        <taxon>Agaricomycotina</taxon>
        <taxon>Agaricomycetes</taxon>
        <taxon>Agaricomycetidae</taxon>
        <taxon>Boletales</taxon>
        <taxon>Paxilineae</taxon>
        <taxon>Paxillaceae</taxon>
        <taxon>Paxillus</taxon>
    </lineage>
</organism>
<feature type="region of interest" description="Disordered" evidence="1">
    <location>
        <begin position="465"/>
        <end position="577"/>
    </location>
</feature>
<feature type="compositionally biased region" description="Polar residues" evidence="1">
    <location>
        <begin position="1027"/>
        <end position="1049"/>
    </location>
</feature>
<feature type="compositionally biased region" description="Pro residues" evidence="1">
    <location>
        <begin position="555"/>
        <end position="573"/>
    </location>
</feature>
<keyword evidence="3" id="KW-1185">Reference proteome</keyword>
<evidence type="ECO:0000256" key="1">
    <source>
        <dbReference type="SAM" id="MobiDB-lite"/>
    </source>
</evidence>
<dbReference type="EMBL" id="KN824970">
    <property type="protein sequence ID" value="KIK96765.1"/>
    <property type="molecule type" value="Genomic_DNA"/>
</dbReference>
<accession>A0A0D0EAN8</accession>
<reference evidence="2 3" key="1">
    <citation type="submission" date="2014-04" db="EMBL/GenBank/DDBJ databases">
        <authorList>
            <consortium name="DOE Joint Genome Institute"/>
            <person name="Kuo A."/>
            <person name="Kohler A."/>
            <person name="Jargeat P."/>
            <person name="Nagy L.G."/>
            <person name="Floudas D."/>
            <person name="Copeland A."/>
            <person name="Barry K.W."/>
            <person name="Cichocki N."/>
            <person name="Veneault-Fourrey C."/>
            <person name="LaButti K."/>
            <person name="Lindquist E.A."/>
            <person name="Lipzen A."/>
            <person name="Lundell T."/>
            <person name="Morin E."/>
            <person name="Murat C."/>
            <person name="Sun H."/>
            <person name="Tunlid A."/>
            <person name="Henrissat B."/>
            <person name="Grigoriev I.V."/>
            <person name="Hibbett D.S."/>
            <person name="Martin F."/>
            <person name="Nordberg H.P."/>
            <person name="Cantor M.N."/>
            <person name="Hua S.X."/>
        </authorList>
    </citation>
    <scope>NUCLEOTIDE SEQUENCE [LARGE SCALE GENOMIC DNA]</scope>
    <source>
        <strain evidence="2 3">Ve08.2h10</strain>
    </source>
</reference>
<feature type="compositionally biased region" description="Polar residues" evidence="1">
    <location>
        <begin position="517"/>
        <end position="531"/>
    </location>
</feature>
<dbReference type="OrthoDB" id="3271284at2759"/>
<gene>
    <name evidence="2" type="ORF">PAXRUDRAFT_282384</name>
</gene>
<feature type="region of interest" description="Disordered" evidence="1">
    <location>
        <begin position="595"/>
        <end position="665"/>
    </location>
</feature>
<dbReference type="STRING" id="930991.A0A0D0EAN8"/>
<proteinExistence type="predicted"/>